<keyword evidence="10" id="KW-1185">Reference proteome</keyword>
<dbReference type="FunFam" id="2.40.50.140:FF:000003">
    <property type="entry name" value="50S ribosomal protein L2"/>
    <property type="match status" value="1"/>
</dbReference>
<keyword evidence="5" id="KW-0699">rRNA-binding</keyword>
<dbReference type="AlphaFoldDB" id="A0A7V8NVT2"/>
<keyword evidence="2 5" id="KW-0689">Ribosomal protein</keyword>
<dbReference type="PROSITE" id="PS00467">
    <property type="entry name" value="RIBOSOMAL_L2"/>
    <property type="match status" value="1"/>
</dbReference>
<dbReference type="GO" id="GO:0003735">
    <property type="term" value="F:structural constituent of ribosome"/>
    <property type="evidence" value="ECO:0007669"/>
    <property type="project" value="InterPro"/>
</dbReference>
<keyword evidence="3 5" id="KW-0687">Ribonucleoprotein</keyword>
<evidence type="ECO:0000256" key="1">
    <source>
        <dbReference type="ARBA" id="ARBA00005636"/>
    </source>
</evidence>
<keyword evidence="5" id="KW-0694">RNA-binding</keyword>
<dbReference type="InterPro" id="IPR022666">
    <property type="entry name" value="Ribosomal_uL2_RNA-bd_dom"/>
</dbReference>
<dbReference type="FunFam" id="4.10.950.10:FF:000001">
    <property type="entry name" value="50S ribosomal protein L2"/>
    <property type="match status" value="1"/>
</dbReference>
<feature type="compositionally biased region" description="Basic and acidic residues" evidence="6">
    <location>
        <begin position="26"/>
        <end position="38"/>
    </location>
</feature>
<feature type="domain" description="Large ribosomal subunit protein uL2 C-terminal" evidence="7">
    <location>
        <begin position="124"/>
        <end position="251"/>
    </location>
</feature>
<dbReference type="SUPFAM" id="SSF50104">
    <property type="entry name" value="Translation proteins SH3-like domain"/>
    <property type="match status" value="1"/>
</dbReference>
<evidence type="ECO:0000256" key="4">
    <source>
        <dbReference type="ARBA" id="ARBA00035242"/>
    </source>
</evidence>
<dbReference type="InterPro" id="IPR002171">
    <property type="entry name" value="Ribosomal_uL2"/>
</dbReference>
<dbReference type="Gene3D" id="2.30.30.30">
    <property type="match status" value="1"/>
</dbReference>
<dbReference type="InterPro" id="IPR008991">
    <property type="entry name" value="Translation_prot_SH3-like_sf"/>
</dbReference>
<dbReference type="InterPro" id="IPR005880">
    <property type="entry name" value="Ribosomal_uL2_bac/org-type"/>
</dbReference>
<comment type="caution">
    <text evidence="9">The sequence shown here is derived from an EMBL/GenBank/DDBJ whole genome shotgun (WGS) entry which is preliminary data.</text>
</comment>
<proteinExistence type="inferred from homology"/>
<dbReference type="Pfam" id="PF03947">
    <property type="entry name" value="Ribosomal_L2_C"/>
    <property type="match status" value="1"/>
</dbReference>
<feature type="domain" description="Large ribosomal subunit protein uL2 RNA-binding" evidence="8">
    <location>
        <begin position="42"/>
        <end position="118"/>
    </location>
</feature>
<evidence type="ECO:0000256" key="2">
    <source>
        <dbReference type="ARBA" id="ARBA00022980"/>
    </source>
</evidence>
<dbReference type="Gene3D" id="4.10.950.10">
    <property type="entry name" value="Ribosomal protein L2, domain 3"/>
    <property type="match status" value="1"/>
</dbReference>
<dbReference type="PANTHER" id="PTHR13691:SF5">
    <property type="entry name" value="LARGE RIBOSOMAL SUBUNIT PROTEIN UL2M"/>
    <property type="match status" value="1"/>
</dbReference>
<evidence type="ECO:0000313" key="9">
    <source>
        <dbReference type="EMBL" id="MBA0088376.1"/>
    </source>
</evidence>
<comment type="function">
    <text evidence="5">One of the primary rRNA binding proteins. Required for association of the 30S and 50S subunits to form the 70S ribosome, for tRNA binding and peptide bond formation. It has been suggested to have peptidyltransferase activity; this is somewhat controversial. Makes several contacts with the 16S rRNA in the 70S ribosome.</text>
</comment>
<reference evidence="9" key="1">
    <citation type="submission" date="2020-06" db="EMBL/GenBank/DDBJ databases">
        <title>Legume-microbial interactions unlock mineral nutrients during tropical forest succession.</title>
        <authorList>
            <person name="Epihov D.Z."/>
        </authorList>
    </citation>
    <scope>NUCLEOTIDE SEQUENCE [LARGE SCALE GENOMIC DNA]</scope>
    <source>
        <strain evidence="9">Pan2503</strain>
    </source>
</reference>
<dbReference type="Pfam" id="PF00181">
    <property type="entry name" value="Ribosomal_L2_N"/>
    <property type="match status" value="1"/>
</dbReference>
<dbReference type="SMART" id="SM01383">
    <property type="entry name" value="Ribosomal_L2"/>
    <property type="match status" value="1"/>
</dbReference>
<dbReference type="PANTHER" id="PTHR13691">
    <property type="entry name" value="RIBOSOMAL PROTEIN L2"/>
    <property type="match status" value="1"/>
</dbReference>
<protein>
    <recommendedName>
        <fullName evidence="4 5">Large ribosomal subunit protein uL2</fullName>
    </recommendedName>
</protein>
<evidence type="ECO:0000256" key="5">
    <source>
        <dbReference type="HAMAP-Rule" id="MF_01320"/>
    </source>
</evidence>
<dbReference type="FunFam" id="2.30.30.30:FF:000001">
    <property type="entry name" value="50S ribosomal protein L2"/>
    <property type="match status" value="1"/>
</dbReference>
<evidence type="ECO:0000259" key="7">
    <source>
        <dbReference type="SMART" id="SM01382"/>
    </source>
</evidence>
<dbReference type="InterPro" id="IPR022671">
    <property type="entry name" value="Ribosomal_uL2_CS"/>
</dbReference>
<dbReference type="GO" id="GO:0002181">
    <property type="term" value="P:cytoplasmic translation"/>
    <property type="evidence" value="ECO:0007669"/>
    <property type="project" value="TreeGrafter"/>
</dbReference>
<accession>A0A7V8NVT2</accession>
<feature type="region of interest" description="Disordered" evidence="6">
    <location>
        <begin position="223"/>
        <end position="255"/>
    </location>
</feature>
<dbReference type="PIRSF" id="PIRSF002158">
    <property type="entry name" value="Ribosomal_L2"/>
    <property type="match status" value="1"/>
</dbReference>
<organism evidence="9 10">
    <name type="scientific">Candidatus Acidiferrum panamense</name>
    <dbReference type="NCBI Taxonomy" id="2741543"/>
    <lineage>
        <taxon>Bacteria</taxon>
        <taxon>Pseudomonadati</taxon>
        <taxon>Acidobacteriota</taxon>
        <taxon>Terriglobia</taxon>
        <taxon>Candidatus Acidiferrales</taxon>
        <taxon>Candidatus Acidiferrum</taxon>
    </lineage>
</organism>
<sequence length="272" mass="30008">MGLKSFNPYTASRRFITVVEKSHVTKQQPEKALLEPKKRSGGRNNQGEVVIWHRGGGHKKQYRKVDFRRDKIGVPAKVAAIEYDPNRSANLALLHYADGEKRYIIHPIGLEVGATVSTGEGADILPGNALQFKHIPPGTMVHNLELYPGRGGQVVRSAGSSAQLLSKEGEVALVKLPSGEVRKFSVDCMATIGQVGNLDHENESYGKAGRTRWRGIRPTVRGVAMNPVDHPHGGGEGRVKGNHPQTPWAFPTLGKKTRHNKRTDKFIVERRK</sequence>
<dbReference type="Proteomes" id="UP000567293">
    <property type="component" value="Unassembled WGS sequence"/>
</dbReference>
<dbReference type="InterPro" id="IPR022669">
    <property type="entry name" value="Ribosomal_uL2_C"/>
</dbReference>
<dbReference type="HAMAP" id="MF_01320_B">
    <property type="entry name" value="Ribosomal_uL2_B"/>
    <property type="match status" value="1"/>
</dbReference>
<dbReference type="NCBIfam" id="TIGR01171">
    <property type="entry name" value="rplB_bact"/>
    <property type="match status" value="1"/>
</dbReference>
<feature type="region of interest" description="Disordered" evidence="6">
    <location>
        <begin position="26"/>
        <end position="46"/>
    </location>
</feature>
<comment type="similarity">
    <text evidence="1 5">Belongs to the universal ribosomal protein uL2 family.</text>
</comment>
<dbReference type="GO" id="GO:0015934">
    <property type="term" value="C:large ribosomal subunit"/>
    <property type="evidence" value="ECO:0007669"/>
    <property type="project" value="InterPro"/>
</dbReference>
<name>A0A7V8NVT2_9BACT</name>
<gene>
    <name evidence="5 9" type="primary">rplB</name>
    <name evidence="9" type="ORF">HRJ53_25605</name>
</gene>
<evidence type="ECO:0000256" key="3">
    <source>
        <dbReference type="ARBA" id="ARBA00023274"/>
    </source>
</evidence>
<dbReference type="GO" id="GO:0016740">
    <property type="term" value="F:transferase activity"/>
    <property type="evidence" value="ECO:0007669"/>
    <property type="project" value="InterPro"/>
</dbReference>
<dbReference type="Gene3D" id="2.40.50.140">
    <property type="entry name" value="Nucleic acid-binding proteins"/>
    <property type="match status" value="1"/>
</dbReference>
<dbReference type="GO" id="GO:0019843">
    <property type="term" value="F:rRNA binding"/>
    <property type="evidence" value="ECO:0007669"/>
    <property type="project" value="UniProtKB-UniRule"/>
</dbReference>
<dbReference type="InterPro" id="IPR014726">
    <property type="entry name" value="Ribosomal_uL2_dom3"/>
</dbReference>
<feature type="compositionally biased region" description="Basic and acidic residues" evidence="6">
    <location>
        <begin position="229"/>
        <end position="239"/>
    </location>
</feature>
<evidence type="ECO:0000313" key="10">
    <source>
        <dbReference type="Proteomes" id="UP000567293"/>
    </source>
</evidence>
<dbReference type="InterPro" id="IPR014722">
    <property type="entry name" value="Rib_uL2_dom2"/>
</dbReference>
<evidence type="ECO:0000256" key="6">
    <source>
        <dbReference type="SAM" id="MobiDB-lite"/>
    </source>
</evidence>
<comment type="subunit">
    <text evidence="5">Part of the 50S ribosomal subunit. Forms a bridge to the 30S subunit in the 70S ribosome.</text>
</comment>
<dbReference type="InterPro" id="IPR012340">
    <property type="entry name" value="NA-bd_OB-fold"/>
</dbReference>
<dbReference type="SMART" id="SM01382">
    <property type="entry name" value="Ribosomal_L2_C"/>
    <property type="match status" value="1"/>
</dbReference>
<dbReference type="SUPFAM" id="SSF50249">
    <property type="entry name" value="Nucleic acid-binding proteins"/>
    <property type="match status" value="1"/>
</dbReference>
<evidence type="ECO:0000259" key="8">
    <source>
        <dbReference type="SMART" id="SM01383"/>
    </source>
</evidence>
<dbReference type="EMBL" id="JACDQQ010002469">
    <property type="protein sequence ID" value="MBA0088376.1"/>
    <property type="molecule type" value="Genomic_DNA"/>
</dbReference>